<evidence type="ECO:0000313" key="5">
    <source>
        <dbReference type="Proteomes" id="UP000243217"/>
    </source>
</evidence>
<proteinExistence type="predicted"/>
<keyword evidence="3" id="KW-0472">Membrane</keyword>
<reference evidence="4 5" key="1">
    <citation type="journal article" date="2014" name="Genome Biol. Evol.">
        <title>The secreted proteins of Achlya hypogyna and Thraustotheca clavata identify the ancestral oomycete secretome and reveal gene acquisitions by horizontal gene transfer.</title>
        <authorList>
            <person name="Misner I."/>
            <person name="Blouin N."/>
            <person name="Leonard G."/>
            <person name="Richards T.A."/>
            <person name="Lane C.E."/>
        </authorList>
    </citation>
    <scope>NUCLEOTIDE SEQUENCE [LARGE SCALE GENOMIC DNA]</scope>
    <source>
        <strain evidence="4 5">ATCC 34112</strain>
    </source>
</reference>
<dbReference type="SUPFAM" id="SSF51161">
    <property type="entry name" value="Trimeric LpxA-like enzymes"/>
    <property type="match status" value="1"/>
</dbReference>
<evidence type="ECO:0000256" key="2">
    <source>
        <dbReference type="ARBA" id="ARBA00023315"/>
    </source>
</evidence>
<keyword evidence="5" id="KW-1185">Reference proteome</keyword>
<dbReference type="AlphaFoldDB" id="A0A1V9ZDX3"/>
<keyword evidence="1" id="KW-0808">Transferase</keyword>
<feature type="transmembrane region" description="Helical" evidence="3">
    <location>
        <begin position="6"/>
        <end position="28"/>
    </location>
</feature>
<dbReference type="PANTHER" id="PTHR43584">
    <property type="entry name" value="NUCLEOTIDYL TRANSFERASE"/>
    <property type="match status" value="1"/>
</dbReference>
<dbReference type="GO" id="GO:0016779">
    <property type="term" value="F:nucleotidyltransferase activity"/>
    <property type="evidence" value="ECO:0007669"/>
    <property type="project" value="UniProtKB-ARBA"/>
</dbReference>
<comment type="caution">
    <text evidence="4">The sequence shown here is derived from an EMBL/GenBank/DDBJ whole genome shotgun (WGS) entry which is preliminary data.</text>
</comment>
<evidence type="ECO:0000256" key="3">
    <source>
        <dbReference type="SAM" id="Phobius"/>
    </source>
</evidence>
<dbReference type="Gene3D" id="2.160.10.10">
    <property type="entry name" value="Hexapeptide repeat proteins"/>
    <property type="match status" value="1"/>
</dbReference>
<sequence>MAKELMSSAAIAGAIVTIIGLHVAMNVWKRPASVEVVKRSKTTTRVVQLDTLEAKDIPLQLTPAFYFKNLDRFKHAELLEKAKHVFAALDSLHEYIATWLGNVQQDYNPIEVACNGKEGAIVQVNAPHDVLKYCSVFNYSGKTDRRIIVENGGRIMGGVLDVSEGSIYIGTGSIIEPNVFIKGPAIIGDNCVLRHGAYLRGDVVLGDSVVLRAEVKHALIMDNAELCHPGYCGDSLCGYKSHFANQVSTANLTLMSPSSSTGICIQVNGISYDTGRRKIGVVLGDYSQLGCNVATDPCTLFAIRTNVYALTRVNKGIYGPNEIIKNKPMEKGVIERARLHS</sequence>
<accession>A0A1V9ZDX3</accession>
<protein>
    <submittedName>
        <fullName evidence="4">Bifunctional GlmU protein</fullName>
    </submittedName>
</protein>
<dbReference type="PANTHER" id="PTHR43584:SF8">
    <property type="entry name" value="N-ACETYLMURAMATE ALPHA-1-PHOSPHATE URIDYLYLTRANSFERASE"/>
    <property type="match status" value="1"/>
</dbReference>
<dbReference type="EMBL" id="JNBS01001983">
    <property type="protein sequence ID" value="OQR96188.1"/>
    <property type="molecule type" value="Genomic_DNA"/>
</dbReference>
<dbReference type="GO" id="GO:0016746">
    <property type="term" value="F:acyltransferase activity"/>
    <property type="evidence" value="ECO:0007669"/>
    <property type="project" value="UniProtKB-KW"/>
</dbReference>
<keyword evidence="3" id="KW-1133">Transmembrane helix</keyword>
<dbReference type="InterPro" id="IPR011004">
    <property type="entry name" value="Trimer_LpxA-like_sf"/>
</dbReference>
<dbReference type="OrthoDB" id="57945at2759"/>
<evidence type="ECO:0000256" key="1">
    <source>
        <dbReference type="ARBA" id="ARBA00022679"/>
    </source>
</evidence>
<keyword evidence="2" id="KW-0012">Acyltransferase</keyword>
<dbReference type="InterPro" id="IPR050065">
    <property type="entry name" value="GlmU-like"/>
</dbReference>
<keyword evidence="3" id="KW-0812">Transmembrane</keyword>
<dbReference type="STRING" id="74557.A0A1V9ZDX3"/>
<organism evidence="4 5">
    <name type="scientific">Thraustotheca clavata</name>
    <dbReference type="NCBI Taxonomy" id="74557"/>
    <lineage>
        <taxon>Eukaryota</taxon>
        <taxon>Sar</taxon>
        <taxon>Stramenopiles</taxon>
        <taxon>Oomycota</taxon>
        <taxon>Saprolegniomycetes</taxon>
        <taxon>Saprolegniales</taxon>
        <taxon>Achlyaceae</taxon>
        <taxon>Thraustotheca</taxon>
    </lineage>
</organism>
<dbReference type="Proteomes" id="UP000243217">
    <property type="component" value="Unassembled WGS sequence"/>
</dbReference>
<name>A0A1V9ZDX3_9STRA</name>
<gene>
    <name evidence="4" type="ORF">THRCLA_07353</name>
</gene>
<evidence type="ECO:0000313" key="4">
    <source>
        <dbReference type="EMBL" id="OQR96188.1"/>
    </source>
</evidence>